<dbReference type="Pfam" id="PF00534">
    <property type="entry name" value="Glycos_transf_1"/>
    <property type="match status" value="1"/>
</dbReference>
<dbReference type="STRING" id="619304.SAMN05421760_101985"/>
<organism evidence="3 4">
    <name type="scientific">Neptunomonas antarctica</name>
    <dbReference type="NCBI Taxonomy" id="619304"/>
    <lineage>
        <taxon>Bacteria</taxon>
        <taxon>Pseudomonadati</taxon>
        <taxon>Pseudomonadota</taxon>
        <taxon>Gammaproteobacteria</taxon>
        <taxon>Oceanospirillales</taxon>
        <taxon>Oceanospirillaceae</taxon>
        <taxon>Neptunomonas</taxon>
    </lineage>
</organism>
<accession>A0A1N7JDE1</accession>
<dbReference type="PANTHER" id="PTHR12526:SF638">
    <property type="entry name" value="SPORE COAT PROTEIN SA"/>
    <property type="match status" value="1"/>
</dbReference>
<name>A0A1N7JDE1_9GAMM</name>
<reference evidence="4" key="1">
    <citation type="submission" date="2017-01" db="EMBL/GenBank/DDBJ databases">
        <authorList>
            <person name="Varghese N."/>
            <person name="Submissions S."/>
        </authorList>
    </citation>
    <scope>NUCLEOTIDE SEQUENCE [LARGE SCALE GENOMIC DNA]</scope>
    <source>
        <strain evidence="4">DSM 22306</strain>
    </source>
</reference>
<gene>
    <name evidence="3" type="ORF">SAMN05421760_101985</name>
</gene>
<dbReference type="PANTHER" id="PTHR12526">
    <property type="entry name" value="GLYCOSYLTRANSFERASE"/>
    <property type="match status" value="1"/>
</dbReference>
<feature type="domain" description="Glycosyl transferase family 1" evidence="1">
    <location>
        <begin position="193"/>
        <end position="334"/>
    </location>
</feature>
<dbReference type="SUPFAM" id="SSF53756">
    <property type="entry name" value="UDP-Glycosyltransferase/glycogen phosphorylase"/>
    <property type="match status" value="1"/>
</dbReference>
<dbReference type="InterPro" id="IPR001296">
    <property type="entry name" value="Glyco_trans_1"/>
</dbReference>
<keyword evidence="3" id="KW-0808">Transferase</keyword>
<dbReference type="Pfam" id="PF13439">
    <property type="entry name" value="Glyco_transf_4"/>
    <property type="match status" value="1"/>
</dbReference>
<protein>
    <submittedName>
        <fullName evidence="3">Glycosyltransferase involved in cell wall bisynthesis</fullName>
    </submittedName>
</protein>
<keyword evidence="4" id="KW-1185">Reference proteome</keyword>
<evidence type="ECO:0000259" key="2">
    <source>
        <dbReference type="Pfam" id="PF13439"/>
    </source>
</evidence>
<proteinExistence type="predicted"/>
<dbReference type="InterPro" id="IPR028098">
    <property type="entry name" value="Glyco_trans_4-like_N"/>
</dbReference>
<dbReference type="AlphaFoldDB" id="A0A1N7JDE1"/>
<sequence length="377" mass="41994">MKVLHVITDLKDGGAEAVLYRLVHACPEHSHYIVCLGKGGKYSDLFFQEGFSITLLDIKSGIGGFLRALTFLKLVRRFKPDLIQSWMYHANFFVGVYGFFFPKVPVFWGIHHTNLDKIADPKTTHLMSNLCSKLSYKVPVSVICCGYKSQLTHLEYGYSKINLMVIPNGYDTSDFMPALENSSSIKNSILSNHDGRFVIGSVARFAPQKDHENLLLALANVKEKGVYFCCLLIGYGLVKENRELVSKISELGLENEIILLGQQNNINEIMNILDVHVTSSAFGEAFPNVICEAMACGTPCITTDVGDAGYIVEGSGWVVPSKDPAALAEAIIKAKCAMNDFGWNVRKDNARNRIVDNFCIDKMALNYNNQWDKIKVD</sequence>
<feature type="domain" description="Glycosyltransferase subfamily 4-like N-terminal" evidence="2">
    <location>
        <begin position="13"/>
        <end position="173"/>
    </location>
</feature>
<evidence type="ECO:0000259" key="1">
    <source>
        <dbReference type="Pfam" id="PF00534"/>
    </source>
</evidence>
<evidence type="ECO:0000313" key="4">
    <source>
        <dbReference type="Proteomes" id="UP000185999"/>
    </source>
</evidence>
<dbReference type="Gene3D" id="3.40.50.2000">
    <property type="entry name" value="Glycogen Phosphorylase B"/>
    <property type="match status" value="2"/>
</dbReference>
<dbReference type="GO" id="GO:1901135">
    <property type="term" value="P:carbohydrate derivative metabolic process"/>
    <property type="evidence" value="ECO:0007669"/>
    <property type="project" value="UniProtKB-ARBA"/>
</dbReference>
<evidence type="ECO:0000313" key="3">
    <source>
        <dbReference type="EMBL" id="SIS47325.1"/>
    </source>
</evidence>
<dbReference type="GO" id="GO:0016757">
    <property type="term" value="F:glycosyltransferase activity"/>
    <property type="evidence" value="ECO:0007669"/>
    <property type="project" value="InterPro"/>
</dbReference>
<dbReference type="RefSeq" id="WP_054343113.1">
    <property type="nucleotide sequence ID" value="NZ_FTOE01000001.1"/>
</dbReference>
<dbReference type="EMBL" id="FTOE01000001">
    <property type="protein sequence ID" value="SIS47325.1"/>
    <property type="molecule type" value="Genomic_DNA"/>
</dbReference>
<dbReference type="Proteomes" id="UP000185999">
    <property type="component" value="Unassembled WGS sequence"/>
</dbReference>